<feature type="transmembrane region" description="Helical" evidence="7">
    <location>
        <begin position="450"/>
        <end position="471"/>
    </location>
</feature>
<accession>A0A3B1B856</accession>
<keyword evidence="4 7" id="KW-0812">Transmembrane</keyword>
<dbReference type="AlphaFoldDB" id="A0A3B1B856"/>
<protein>
    <submittedName>
        <fullName evidence="8">Uncharacterized protein</fullName>
    </submittedName>
</protein>
<evidence type="ECO:0000256" key="5">
    <source>
        <dbReference type="ARBA" id="ARBA00022989"/>
    </source>
</evidence>
<feature type="transmembrane region" description="Helical" evidence="7">
    <location>
        <begin position="388"/>
        <end position="408"/>
    </location>
</feature>
<evidence type="ECO:0000256" key="4">
    <source>
        <dbReference type="ARBA" id="ARBA00022692"/>
    </source>
</evidence>
<feature type="transmembrane region" description="Helical" evidence="7">
    <location>
        <begin position="49"/>
        <end position="73"/>
    </location>
</feature>
<feature type="transmembrane region" description="Helical" evidence="7">
    <location>
        <begin position="151"/>
        <end position="172"/>
    </location>
</feature>
<evidence type="ECO:0000256" key="6">
    <source>
        <dbReference type="ARBA" id="ARBA00023136"/>
    </source>
</evidence>
<feature type="transmembrane region" description="Helical" evidence="7">
    <location>
        <begin position="287"/>
        <end position="310"/>
    </location>
</feature>
<evidence type="ECO:0000256" key="1">
    <source>
        <dbReference type="ARBA" id="ARBA00004651"/>
    </source>
</evidence>
<evidence type="ECO:0000256" key="2">
    <source>
        <dbReference type="ARBA" id="ARBA00007430"/>
    </source>
</evidence>
<dbReference type="PANTHER" id="PTHR30250">
    <property type="entry name" value="PST FAMILY PREDICTED COLANIC ACID TRANSPORTER"/>
    <property type="match status" value="1"/>
</dbReference>
<dbReference type="PANTHER" id="PTHR30250:SF10">
    <property type="entry name" value="LIPOPOLYSACCHARIDE BIOSYNTHESIS PROTEIN WZXC"/>
    <property type="match status" value="1"/>
</dbReference>
<proteinExistence type="inferred from homology"/>
<keyword evidence="5 7" id="KW-1133">Transmembrane helix</keyword>
<organism evidence="8">
    <name type="scientific">hydrothermal vent metagenome</name>
    <dbReference type="NCBI Taxonomy" id="652676"/>
    <lineage>
        <taxon>unclassified sequences</taxon>
        <taxon>metagenomes</taxon>
        <taxon>ecological metagenomes</taxon>
    </lineage>
</organism>
<name>A0A3B1B856_9ZZZZ</name>
<dbReference type="EMBL" id="UOFW01000211">
    <property type="protein sequence ID" value="VAX07588.1"/>
    <property type="molecule type" value="Genomic_DNA"/>
</dbReference>
<feature type="transmembrane region" description="Helical" evidence="7">
    <location>
        <begin position="94"/>
        <end position="113"/>
    </location>
</feature>
<comment type="similarity">
    <text evidence="2">Belongs to the polysaccharide synthase family.</text>
</comment>
<sequence length="495" mass="55114">MSSIKTPSLSDEVFKGTKWYMAMRWSIRALGIISSAFLARLLMPEDFGLVAIVLVIFGLVSLLFDFGVNWALIQNNKATDDHFHTAWTLRLLQSLVIALLLAAFAPLIAGAYGDIRLELICQILAVGTLIRGFENIGTVKLQKDMKFSKDFIYNVAPKIISTLVTISLAFYYRSYMALVIGTVLSNVIVVMASYIVVSFRPKFSFAKIKDIWGFSQWILVRNIAEYISTQGDLLILAVLATPAKIGYYKWGTELSFMAITEVQQPFTRALVPGLVKIKHDHDRLIAAYLKALSMMTLVAVPLALGFGAVAYELIPLFLGGGDKWLPVVPLIQSLVFFAMCTSMYGISGSMLTITGNVKYTAYIYWVQALVTVITIFPAFYIADLQGVAISRALIGTIMFLVVSYHVVQKCQVMFSQIFKVIWRPVTAGVIMYIILLNISEFWLLSSWQLLIIKIILGAILYIVSVLLFWVLSGKPATFEATIIQRAKGFAGFVKT</sequence>
<keyword evidence="6 7" id="KW-0472">Membrane</keyword>
<reference evidence="8" key="1">
    <citation type="submission" date="2018-06" db="EMBL/GenBank/DDBJ databases">
        <authorList>
            <person name="Zhirakovskaya E."/>
        </authorList>
    </citation>
    <scope>NUCLEOTIDE SEQUENCE</scope>
</reference>
<evidence type="ECO:0000256" key="3">
    <source>
        <dbReference type="ARBA" id="ARBA00022475"/>
    </source>
</evidence>
<comment type="subcellular location">
    <subcellularLocation>
        <location evidence="1">Cell membrane</location>
        <topology evidence="1">Multi-pass membrane protein</topology>
    </subcellularLocation>
</comment>
<evidence type="ECO:0000256" key="7">
    <source>
        <dbReference type="SAM" id="Phobius"/>
    </source>
</evidence>
<gene>
    <name evidence="8" type="ORF">MNBD_ALPHA03-210</name>
</gene>
<feature type="transmembrane region" description="Helical" evidence="7">
    <location>
        <begin position="25"/>
        <end position="43"/>
    </location>
</feature>
<feature type="transmembrane region" description="Helical" evidence="7">
    <location>
        <begin position="178"/>
        <end position="199"/>
    </location>
</feature>
<feature type="transmembrane region" description="Helical" evidence="7">
    <location>
        <begin position="330"/>
        <end position="350"/>
    </location>
</feature>
<keyword evidence="3" id="KW-1003">Cell membrane</keyword>
<feature type="transmembrane region" description="Helical" evidence="7">
    <location>
        <begin position="362"/>
        <end position="382"/>
    </location>
</feature>
<dbReference type="Pfam" id="PF13440">
    <property type="entry name" value="Polysacc_synt_3"/>
    <property type="match status" value="1"/>
</dbReference>
<dbReference type="InterPro" id="IPR050833">
    <property type="entry name" value="Poly_Biosynth_Transport"/>
</dbReference>
<dbReference type="CDD" id="cd13127">
    <property type="entry name" value="MATE_tuaB_like"/>
    <property type="match status" value="1"/>
</dbReference>
<evidence type="ECO:0000313" key="8">
    <source>
        <dbReference type="EMBL" id="VAX07588.1"/>
    </source>
</evidence>
<feature type="transmembrane region" description="Helical" evidence="7">
    <location>
        <begin position="420"/>
        <end position="444"/>
    </location>
</feature>
<dbReference type="GO" id="GO:0005886">
    <property type="term" value="C:plasma membrane"/>
    <property type="evidence" value="ECO:0007669"/>
    <property type="project" value="UniProtKB-SubCell"/>
</dbReference>